<dbReference type="InterPro" id="IPR001829">
    <property type="entry name" value="Pili_assmbl_chaperone_bac"/>
</dbReference>
<evidence type="ECO:0000256" key="4">
    <source>
        <dbReference type="ARBA" id="ARBA00022764"/>
    </source>
</evidence>
<protein>
    <submittedName>
        <fullName evidence="8 9">Fimbrial chaperone YadV</fullName>
    </submittedName>
</protein>
<dbReference type="SUPFAM" id="SSF49354">
    <property type="entry name" value="PapD-like"/>
    <property type="match status" value="1"/>
</dbReference>
<keyword evidence="5" id="KW-0143">Chaperone</keyword>
<evidence type="ECO:0000256" key="5">
    <source>
        <dbReference type="ARBA" id="ARBA00023186"/>
    </source>
</evidence>
<dbReference type="InterPro" id="IPR016148">
    <property type="entry name" value="Pili_assmbl_chaperone_C"/>
</dbReference>
<dbReference type="PRINTS" id="PR00969">
    <property type="entry name" value="CHAPERONPILI"/>
</dbReference>
<dbReference type="PANTHER" id="PTHR30251">
    <property type="entry name" value="PILUS ASSEMBLY CHAPERONE"/>
    <property type="match status" value="1"/>
</dbReference>
<sequence>MASASAWASITFDGFTRFIFEGNQKQLPVIIVNQADEPALVQVKLGWGDQQDTRELPMAVSKPLLLIPANSKASTDILYQGLGLPDDRESLLLLKVLQIPKKTADSNAMAIALQHNLKLFYRPQIPGSVKEAVEQLRWSAIAGDSYEARNDSPYYLTLTEVGLLDHSGAACGKVIDHLMIAPFSTYPLPVSDCDRPVSQVAYAFISDAGLAHARRSELQL</sequence>
<dbReference type="Proteomes" id="UP000326595">
    <property type="component" value="Chromosome"/>
</dbReference>
<organism evidence="9">
    <name type="scientific">Pseudomonas fluorescens</name>
    <dbReference type="NCBI Taxonomy" id="294"/>
    <lineage>
        <taxon>Bacteria</taxon>
        <taxon>Pseudomonadati</taxon>
        <taxon>Pseudomonadota</taxon>
        <taxon>Gammaproteobacteria</taxon>
        <taxon>Pseudomonadales</taxon>
        <taxon>Pseudomonadaceae</taxon>
        <taxon>Pseudomonas</taxon>
    </lineage>
</organism>
<keyword evidence="4" id="KW-0574">Periplasm</keyword>
<dbReference type="PANTHER" id="PTHR30251:SF2">
    <property type="entry name" value="FIMBRIAL CHAPERONE YADV-RELATED"/>
    <property type="match status" value="1"/>
</dbReference>
<dbReference type="InterPro" id="IPR013783">
    <property type="entry name" value="Ig-like_fold"/>
</dbReference>
<evidence type="ECO:0000259" key="6">
    <source>
        <dbReference type="Pfam" id="PF00345"/>
    </source>
</evidence>
<keyword evidence="3" id="KW-0732">Signal</keyword>
<dbReference type="RefSeq" id="WP_224793746.1">
    <property type="nucleotide sequence ID" value="NZ_OZ024668.1"/>
</dbReference>
<dbReference type="Pfam" id="PF00345">
    <property type="entry name" value="PapD_N"/>
    <property type="match status" value="1"/>
</dbReference>
<evidence type="ECO:0000256" key="1">
    <source>
        <dbReference type="ARBA" id="ARBA00004418"/>
    </source>
</evidence>
<comment type="subcellular location">
    <subcellularLocation>
        <location evidence="1">Periplasm</location>
    </subcellularLocation>
</comment>
<dbReference type="EMBL" id="CABVHG010000007">
    <property type="protein sequence ID" value="VVM67853.1"/>
    <property type="molecule type" value="Genomic_DNA"/>
</dbReference>
<reference evidence="9" key="1">
    <citation type="submission" date="2019-09" db="EMBL/GenBank/DDBJ databases">
        <authorList>
            <person name="Chandra G."/>
            <person name="Truman W A."/>
        </authorList>
    </citation>
    <scope>NUCLEOTIDE SEQUENCE [LARGE SCALE GENOMIC DNA]</scope>
    <source>
        <strain evidence="9">PS652</strain>
    </source>
</reference>
<accession>A0A5E6RLX7</accession>
<dbReference type="AlphaFoldDB" id="A0A5E6RLX7"/>
<proteinExistence type="inferred from homology"/>
<evidence type="ECO:0000313" key="8">
    <source>
        <dbReference type="EMBL" id="CAK9889268.1"/>
    </source>
</evidence>
<evidence type="ECO:0000256" key="3">
    <source>
        <dbReference type="ARBA" id="ARBA00022729"/>
    </source>
</evidence>
<evidence type="ECO:0000256" key="2">
    <source>
        <dbReference type="ARBA" id="ARBA00007399"/>
    </source>
</evidence>
<comment type="similarity">
    <text evidence="2">Belongs to the periplasmic pilus chaperone family.</text>
</comment>
<gene>
    <name evidence="9" type="primary">yadV_1</name>
    <name evidence="8" type="synonym">yadV_2</name>
    <name evidence="9" type="ORF">PS652_01621</name>
    <name evidence="8" type="ORF">PS652_02097</name>
</gene>
<evidence type="ECO:0000259" key="7">
    <source>
        <dbReference type="Pfam" id="PF02753"/>
    </source>
</evidence>
<dbReference type="EMBL" id="OZ024668">
    <property type="protein sequence ID" value="CAK9889268.1"/>
    <property type="molecule type" value="Genomic_DNA"/>
</dbReference>
<feature type="domain" description="Pili assembly chaperone C-terminal" evidence="7">
    <location>
        <begin position="149"/>
        <end position="209"/>
    </location>
</feature>
<name>A0A5E6RLX7_PSEFL</name>
<feature type="domain" description="Pili assembly chaperone N-terminal" evidence="6">
    <location>
        <begin position="16"/>
        <end position="124"/>
    </location>
</feature>
<dbReference type="InterPro" id="IPR036316">
    <property type="entry name" value="Pili_assmbl_chap_C_dom_sf"/>
</dbReference>
<dbReference type="Gene3D" id="2.60.40.10">
    <property type="entry name" value="Immunoglobulins"/>
    <property type="match status" value="2"/>
</dbReference>
<dbReference type="InterPro" id="IPR016147">
    <property type="entry name" value="Pili_assmbl_chaperone_N"/>
</dbReference>
<dbReference type="GO" id="GO:0071555">
    <property type="term" value="P:cell wall organization"/>
    <property type="evidence" value="ECO:0007669"/>
    <property type="project" value="InterPro"/>
</dbReference>
<evidence type="ECO:0000313" key="10">
    <source>
        <dbReference type="Proteomes" id="UP000326595"/>
    </source>
</evidence>
<reference evidence="8 10" key="2">
    <citation type="submission" date="2024-03" db="EMBL/GenBank/DDBJ databases">
        <authorList>
            <person name="Alaster D. Moffat"/>
            <person name="Govind Chandra"/>
            <person name="Andrew W. Truman"/>
        </authorList>
    </citation>
    <scope>NUCLEOTIDE SEQUENCE [LARGE SCALE GENOMIC DNA]</scope>
    <source>
        <strain evidence="8">PS652</strain>
    </source>
</reference>
<dbReference type="SUPFAM" id="SSF49584">
    <property type="entry name" value="Periplasmic chaperone C-domain"/>
    <property type="match status" value="1"/>
</dbReference>
<dbReference type="InterPro" id="IPR008962">
    <property type="entry name" value="PapD-like_sf"/>
</dbReference>
<dbReference type="InterPro" id="IPR050643">
    <property type="entry name" value="Periplasmic_pilus_chap"/>
</dbReference>
<evidence type="ECO:0000313" key="9">
    <source>
        <dbReference type="EMBL" id="VVM67853.1"/>
    </source>
</evidence>
<dbReference type="Pfam" id="PF02753">
    <property type="entry name" value="PapD_C"/>
    <property type="match status" value="1"/>
</dbReference>
<dbReference type="GO" id="GO:0030288">
    <property type="term" value="C:outer membrane-bounded periplasmic space"/>
    <property type="evidence" value="ECO:0007669"/>
    <property type="project" value="InterPro"/>
</dbReference>